<sequence length="461" mass="52766">MMSSAFPINKSDVNITTYSWMSTTVDQWNINVTSSFDNMSRFNNDFPNATTFNVDYSFLLPSFIYVCLLLLVGLPGNALVIYVYLFKWPKSTSRVFILALATYDMINCTTSMPTELVILLNFEHFDYPVLCKISRFLTGLINNTTTFILVVIAVDRFKRICRPHNKHISPRLGKKLVFIGTVFGLCTNWPMLILYGTMTIPGGKTCLIDDEMLKTNYPIYFVLFLLLGHFVTDCILITLYAFVGKAIWNRRQILKSTSVKVPNQEISQSSYTVDDLDSIEQEQKRTRLASFVFWHKVSDEFRKRSNTADKLKPKNNRLTAQKKSTSLFRRALSKISLKEQGNKARVGKTTLMLFLVTVVFIVSFIPYTGMVIWRYVNPVYVMTLSFTGKCIYQMTLRSYLMNSVLNPIVYCFVSNQFKIKCKRAFKQIFCCGNSNNPNSRSVSGAHSGNEHTEMKANKGSK</sequence>
<protein>
    <recommendedName>
        <fullName evidence="11">G-protein coupled receptors family 1 profile domain-containing protein</fullName>
    </recommendedName>
</protein>
<comment type="similarity">
    <text evidence="8">Belongs to the G-protein coupled receptor 1 family.</text>
</comment>
<accession>A0A8B6BHJ1</accession>
<dbReference type="GO" id="GO:0016020">
    <property type="term" value="C:membrane"/>
    <property type="evidence" value="ECO:0007669"/>
    <property type="project" value="UniProtKB-SubCell"/>
</dbReference>
<dbReference type="SUPFAM" id="SSF81321">
    <property type="entry name" value="Family A G protein-coupled receptor-like"/>
    <property type="match status" value="1"/>
</dbReference>
<dbReference type="InterPro" id="IPR017452">
    <property type="entry name" value="GPCR_Rhodpsn_7TM"/>
</dbReference>
<feature type="transmembrane region" description="Helical" evidence="10">
    <location>
        <begin position="95"/>
        <end position="113"/>
    </location>
</feature>
<keyword evidence="6 8" id="KW-0675">Receptor</keyword>
<evidence type="ECO:0000313" key="12">
    <source>
        <dbReference type="EMBL" id="VDH90248.1"/>
    </source>
</evidence>
<evidence type="ECO:0000256" key="2">
    <source>
        <dbReference type="ARBA" id="ARBA00022692"/>
    </source>
</evidence>
<comment type="subcellular location">
    <subcellularLocation>
        <location evidence="1">Membrane</location>
        <topology evidence="1">Multi-pass membrane protein</topology>
    </subcellularLocation>
</comment>
<evidence type="ECO:0000256" key="1">
    <source>
        <dbReference type="ARBA" id="ARBA00004141"/>
    </source>
</evidence>
<evidence type="ECO:0000256" key="8">
    <source>
        <dbReference type="RuleBase" id="RU000688"/>
    </source>
</evidence>
<dbReference type="PROSITE" id="PS50262">
    <property type="entry name" value="G_PROTEIN_RECEP_F1_2"/>
    <property type="match status" value="1"/>
</dbReference>
<evidence type="ECO:0000256" key="10">
    <source>
        <dbReference type="SAM" id="Phobius"/>
    </source>
</evidence>
<dbReference type="OrthoDB" id="6117944at2759"/>
<evidence type="ECO:0000256" key="3">
    <source>
        <dbReference type="ARBA" id="ARBA00022989"/>
    </source>
</evidence>
<feature type="transmembrane region" description="Helical" evidence="10">
    <location>
        <begin position="351"/>
        <end position="376"/>
    </location>
</feature>
<feature type="domain" description="G-protein coupled receptors family 1 profile" evidence="11">
    <location>
        <begin position="76"/>
        <end position="410"/>
    </location>
</feature>
<feature type="compositionally biased region" description="Basic and acidic residues" evidence="9">
    <location>
        <begin position="448"/>
        <end position="461"/>
    </location>
</feature>
<name>A0A8B6BHJ1_MYTGA</name>
<evidence type="ECO:0000259" key="11">
    <source>
        <dbReference type="PROSITE" id="PS50262"/>
    </source>
</evidence>
<dbReference type="PANTHER" id="PTHR24238">
    <property type="entry name" value="G-PROTEIN COUPLED RECEPTOR"/>
    <property type="match status" value="1"/>
</dbReference>
<dbReference type="CDD" id="cd00637">
    <property type="entry name" value="7tm_classA_rhodopsin-like"/>
    <property type="match status" value="1"/>
</dbReference>
<feature type="transmembrane region" description="Helical" evidence="10">
    <location>
        <begin position="217"/>
        <end position="243"/>
    </location>
</feature>
<keyword evidence="7 8" id="KW-0807">Transducer</keyword>
<feature type="region of interest" description="Disordered" evidence="9">
    <location>
        <begin position="439"/>
        <end position="461"/>
    </location>
</feature>
<evidence type="ECO:0000313" key="13">
    <source>
        <dbReference type="Proteomes" id="UP000596742"/>
    </source>
</evidence>
<dbReference type="EMBL" id="UYJE01000106">
    <property type="protein sequence ID" value="VDH90248.1"/>
    <property type="molecule type" value="Genomic_DNA"/>
</dbReference>
<proteinExistence type="inferred from homology"/>
<comment type="caution">
    <text evidence="12">The sequence shown here is derived from an EMBL/GenBank/DDBJ whole genome shotgun (WGS) entry which is preliminary data.</text>
</comment>
<evidence type="ECO:0000256" key="6">
    <source>
        <dbReference type="ARBA" id="ARBA00023170"/>
    </source>
</evidence>
<dbReference type="GO" id="GO:0004930">
    <property type="term" value="F:G protein-coupled receptor activity"/>
    <property type="evidence" value="ECO:0007669"/>
    <property type="project" value="UniProtKB-KW"/>
</dbReference>
<keyword evidence="2 8" id="KW-0812">Transmembrane</keyword>
<dbReference type="PANTHER" id="PTHR24238:SF47">
    <property type="entry name" value="ECDYSTEROIDS_DOPAMINE RECEPTOR-RELATED"/>
    <property type="match status" value="1"/>
</dbReference>
<keyword evidence="13" id="KW-1185">Reference proteome</keyword>
<dbReference type="PRINTS" id="PR00237">
    <property type="entry name" value="GPCRRHODOPSN"/>
</dbReference>
<dbReference type="Gene3D" id="1.20.1070.10">
    <property type="entry name" value="Rhodopsin 7-helix transmembrane proteins"/>
    <property type="match status" value="1"/>
</dbReference>
<dbReference type="Pfam" id="PF00001">
    <property type="entry name" value="7tm_1"/>
    <property type="match status" value="1"/>
</dbReference>
<keyword evidence="3 10" id="KW-1133">Transmembrane helix</keyword>
<evidence type="ECO:0000256" key="9">
    <source>
        <dbReference type="SAM" id="MobiDB-lite"/>
    </source>
</evidence>
<gene>
    <name evidence="12" type="ORF">MGAL_10B049030</name>
</gene>
<keyword evidence="4 8" id="KW-0297">G-protein coupled receptor</keyword>
<feature type="transmembrane region" description="Helical" evidence="10">
    <location>
        <begin position="133"/>
        <end position="155"/>
    </location>
</feature>
<feature type="transmembrane region" description="Helical" evidence="10">
    <location>
        <begin position="176"/>
        <end position="197"/>
    </location>
</feature>
<dbReference type="AlphaFoldDB" id="A0A8B6BHJ1"/>
<evidence type="ECO:0000256" key="4">
    <source>
        <dbReference type="ARBA" id="ARBA00023040"/>
    </source>
</evidence>
<reference evidence="12" key="1">
    <citation type="submission" date="2018-11" db="EMBL/GenBank/DDBJ databases">
        <authorList>
            <person name="Alioto T."/>
            <person name="Alioto T."/>
        </authorList>
    </citation>
    <scope>NUCLEOTIDE SEQUENCE</scope>
</reference>
<dbReference type="Proteomes" id="UP000596742">
    <property type="component" value="Unassembled WGS sequence"/>
</dbReference>
<dbReference type="InterPro" id="IPR000276">
    <property type="entry name" value="GPCR_Rhodpsn"/>
</dbReference>
<evidence type="ECO:0000256" key="7">
    <source>
        <dbReference type="ARBA" id="ARBA00023224"/>
    </source>
</evidence>
<feature type="transmembrane region" description="Helical" evidence="10">
    <location>
        <begin position="396"/>
        <end position="413"/>
    </location>
</feature>
<keyword evidence="5 10" id="KW-0472">Membrane</keyword>
<dbReference type="PROSITE" id="PS00237">
    <property type="entry name" value="G_PROTEIN_RECEP_F1_1"/>
    <property type="match status" value="1"/>
</dbReference>
<evidence type="ECO:0000256" key="5">
    <source>
        <dbReference type="ARBA" id="ARBA00023136"/>
    </source>
</evidence>
<feature type="transmembrane region" description="Helical" evidence="10">
    <location>
        <begin position="63"/>
        <end position="86"/>
    </location>
</feature>
<organism evidence="12 13">
    <name type="scientific">Mytilus galloprovincialis</name>
    <name type="common">Mediterranean mussel</name>
    <dbReference type="NCBI Taxonomy" id="29158"/>
    <lineage>
        <taxon>Eukaryota</taxon>
        <taxon>Metazoa</taxon>
        <taxon>Spiralia</taxon>
        <taxon>Lophotrochozoa</taxon>
        <taxon>Mollusca</taxon>
        <taxon>Bivalvia</taxon>
        <taxon>Autobranchia</taxon>
        <taxon>Pteriomorphia</taxon>
        <taxon>Mytilida</taxon>
        <taxon>Mytiloidea</taxon>
        <taxon>Mytilidae</taxon>
        <taxon>Mytilinae</taxon>
        <taxon>Mytilus</taxon>
    </lineage>
</organism>